<evidence type="ECO:0000259" key="2">
    <source>
        <dbReference type="Pfam" id="PF13472"/>
    </source>
</evidence>
<dbReference type="RefSeq" id="WP_119349802.1">
    <property type="nucleotide sequence ID" value="NZ_QWET01000006.1"/>
</dbReference>
<dbReference type="PANTHER" id="PTHR30383:SF5">
    <property type="entry name" value="SGNH HYDROLASE-TYPE ESTERASE DOMAIN-CONTAINING PROTEIN"/>
    <property type="match status" value="1"/>
</dbReference>
<name>A0A399D3X1_9BACT</name>
<dbReference type="EMBL" id="QWET01000006">
    <property type="protein sequence ID" value="RIH65421.1"/>
    <property type="molecule type" value="Genomic_DNA"/>
</dbReference>
<dbReference type="SUPFAM" id="SSF52266">
    <property type="entry name" value="SGNH hydrolase"/>
    <property type="match status" value="1"/>
</dbReference>
<gene>
    <name evidence="3" type="ORF">D1164_09865</name>
</gene>
<feature type="domain" description="SGNH hydrolase-type esterase" evidence="2">
    <location>
        <begin position="77"/>
        <end position="230"/>
    </location>
</feature>
<comment type="caution">
    <text evidence="3">The sequence shown here is derived from an EMBL/GenBank/DDBJ whole genome shotgun (WGS) entry which is preliminary data.</text>
</comment>
<dbReference type="InterPro" id="IPR036514">
    <property type="entry name" value="SGNH_hydro_sf"/>
</dbReference>
<dbReference type="AlphaFoldDB" id="A0A399D3X1"/>
<feature type="transmembrane region" description="Helical" evidence="1">
    <location>
        <begin position="6"/>
        <end position="24"/>
    </location>
</feature>
<keyword evidence="4" id="KW-1185">Reference proteome</keyword>
<dbReference type="PANTHER" id="PTHR30383">
    <property type="entry name" value="THIOESTERASE 1/PROTEASE 1/LYSOPHOSPHOLIPASE L1"/>
    <property type="match status" value="1"/>
</dbReference>
<dbReference type="GO" id="GO:0004622">
    <property type="term" value="F:phosphatidylcholine lysophospholipase activity"/>
    <property type="evidence" value="ECO:0007669"/>
    <property type="project" value="TreeGrafter"/>
</dbReference>
<dbReference type="Proteomes" id="UP000266441">
    <property type="component" value="Unassembled WGS sequence"/>
</dbReference>
<evidence type="ECO:0000256" key="1">
    <source>
        <dbReference type="SAM" id="Phobius"/>
    </source>
</evidence>
<proteinExistence type="predicted"/>
<dbReference type="InterPro" id="IPR051532">
    <property type="entry name" value="Ester_Hydrolysis_Enzymes"/>
</dbReference>
<dbReference type="Gene3D" id="3.40.50.1110">
    <property type="entry name" value="SGNH hydrolase"/>
    <property type="match status" value="1"/>
</dbReference>
<keyword evidence="1" id="KW-0812">Transmembrane</keyword>
<organism evidence="3 4">
    <name type="scientific">Mariniphaga sediminis</name>
    <dbReference type="NCBI Taxonomy" id="1628158"/>
    <lineage>
        <taxon>Bacteria</taxon>
        <taxon>Pseudomonadati</taxon>
        <taxon>Bacteroidota</taxon>
        <taxon>Bacteroidia</taxon>
        <taxon>Marinilabiliales</taxon>
        <taxon>Prolixibacteraceae</taxon>
        <taxon>Mariniphaga</taxon>
    </lineage>
</organism>
<keyword evidence="1" id="KW-0472">Membrane</keyword>
<evidence type="ECO:0000313" key="3">
    <source>
        <dbReference type="EMBL" id="RIH65421.1"/>
    </source>
</evidence>
<keyword evidence="1" id="KW-1133">Transmembrane helix</keyword>
<protein>
    <submittedName>
        <fullName evidence="3">G-D-S-L family lipolytic protein</fullName>
    </submittedName>
</protein>
<sequence>MKKILAFSIILNISFLILFSYEIYKKGGSPYLKNKFRSEKPDLLSEKPYWYYKKYQHWKETKSLYDILPNDSNEIVFVGNSITFGCEWAELFSNPKIKNRGIGGDNTEGLLERLTEITESNPDKIFLSIGTNDLALNIRISEICANYEKIINRINKSTPKTKIYIQSVLPTNNHPERNNDSIIVLNNNLKKIADKKSAKYINLFDSFLNPDGNLNMELSFDGLHLKGQGYLIWKKLIESDVKE</sequence>
<accession>A0A399D3X1</accession>
<reference evidence="3 4" key="1">
    <citation type="journal article" date="2015" name="Int. J. Syst. Evol. Microbiol.">
        <title>Mariniphaga sediminis sp. nov., isolated from coastal sediment.</title>
        <authorList>
            <person name="Wang F.Q."/>
            <person name="Shen Q.Y."/>
            <person name="Chen G.J."/>
            <person name="Du Z.J."/>
        </authorList>
    </citation>
    <scope>NUCLEOTIDE SEQUENCE [LARGE SCALE GENOMIC DNA]</scope>
    <source>
        <strain evidence="3 4">SY21</strain>
    </source>
</reference>
<evidence type="ECO:0000313" key="4">
    <source>
        <dbReference type="Proteomes" id="UP000266441"/>
    </source>
</evidence>
<dbReference type="InterPro" id="IPR013830">
    <property type="entry name" value="SGNH_hydro"/>
</dbReference>
<dbReference type="Pfam" id="PF13472">
    <property type="entry name" value="Lipase_GDSL_2"/>
    <property type="match status" value="1"/>
</dbReference>
<dbReference type="OrthoDB" id="9805821at2"/>